<evidence type="ECO:0000256" key="3">
    <source>
        <dbReference type="PROSITE-ProRule" id="PRU00284"/>
    </source>
</evidence>
<keyword evidence="1 3" id="KW-0807">Transducer</keyword>
<dbReference type="Pfam" id="PF00015">
    <property type="entry name" value="MCPsignal"/>
    <property type="match status" value="1"/>
</dbReference>
<dbReference type="Proteomes" id="UP000009374">
    <property type="component" value="Unassembled WGS sequence"/>
</dbReference>
<dbReference type="AlphaFoldDB" id="C6HZB8"/>
<dbReference type="InterPro" id="IPR003660">
    <property type="entry name" value="HAMP_dom"/>
</dbReference>
<evidence type="ECO:0000313" key="8">
    <source>
        <dbReference type="Proteomes" id="UP000009374"/>
    </source>
</evidence>
<keyword evidence="4" id="KW-0472">Membrane</keyword>
<reference evidence="7 8" key="1">
    <citation type="journal article" date="2009" name="Appl. Environ. Microbiol.">
        <title>Community genomic and proteomic analyses of chemoautotrophic iron-oxidizing "Leptospirillum rubarum" (Group II) and "Leptospirillum ferrodiazotrophum" (Group III) bacteria in acid mine drainage biofilms.</title>
        <authorList>
            <person name="Goltsman D.S."/>
            <person name="Denef V.J."/>
            <person name="Singer S.W."/>
            <person name="VerBerkmoes N.C."/>
            <person name="Lefsrud M."/>
            <person name="Mueller R.S."/>
            <person name="Dick G.J."/>
            <person name="Sun C.L."/>
            <person name="Wheeler K.E."/>
            <person name="Zemla A."/>
            <person name="Baker B.J."/>
            <person name="Hauser L."/>
            <person name="Land M."/>
            <person name="Shah M.B."/>
            <person name="Thelen M.P."/>
            <person name="Hettich R.L."/>
            <person name="Banfield J.F."/>
        </authorList>
    </citation>
    <scope>NUCLEOTIDE SEQUENCE [LARGE SCALE GENOMIC DNA]</scope>
</reference>
<dbReference type="GO" id="GO:0016020">
    <property type="term" value="C:membrane"/>
    <property type="evidence" value="ECO:0007669"/>
    <property type="project" value="InterPro"/>
</dbReference>
<dbReference type="PROSITE" id="PS50885">
    <property type="entry name" value="HAMP"/>
    <property type="match status" value="1"/>
</dbReference>
<organism evidence="7 8">
    <name type="scientific">Leptospirillum ferrodiazotrophum</name>
    <dbReference type="NCBI Taxonomy" id="412449"/>
    <lineage>
        <taxon>Bacteria</taxon>
        <taxon>Pseudomonadati</taxon>
        <taxon>Nitrospirota</taxon>
        <taxon>Nitrospiria</taxon>
        <taxon>Nitrospirales</taxon>
        <taxon>Nitrospiraceae</taxon>
        <taxon>Leptospirillum</taxon>
    </lineage>
</organism>
<evidence type="ECO:0000256" key="1">
    <source>
        <dbReference type="ARBA" id="ARBA00023224"/>
    </source>
</evidence>
<accession>C6HZB8</accession>
<keyword evidence="4" id="KW-0812">Transmembrane</keyword>
<evidence type="ECO:0000256" key="2">
    <source>
        <dbReference type="ARBA" id="ARBA00029447"/>
    </source>
</evidence>
<dbReference type="InterPro" id="IPR004089">
    <property type="entry name" value="MCPsignal_dom"/>
</dbReference>
<keyword evidence="4" id="KW-1133">Transmembrane helix</keyword>
<dbReference type="SMART" id="SM00283">
    <property type="entry name" value="MA"/>
    <property type="match status" value="1"/>
</dbReference>
<feature type="domain" description="HAMP" evidence="6">
    <location>
        <begin position="203"/>
        <end position="255"/>
    </location>
</feature>
<sequence length="536" mass="57913">MRKLIKKTIIIVVMMLSINIGIGLWLQHQVTLSLEKEAALQHVAVDLALMMASEARMERSMTALGEDPKKNFQAASAQVIQMKALSHVQLVRLEADATNAWGNTDPLKNLIKNRNESHSTSLQIVNLVRNHHEAMAPLLWDKIAHPAFSHYVSETRIIFADISRQINKLNRSVEHRRSMQTWVQILTLIAWAIALFLDFRMLSAMATRLEKAANVVNLASKRDLTELSGVDGDDEAGKVGRSIDRMIGELSGVTRDLNTNALSITKETDHLSTVLEAVSKGFVEAVNTLSGVQEKARELAEKAAQETLLASDMGQSSKRAVQEADAGGRTVQSVLESVRSSSEEITSLANRIAGLEEASQKIGAIAGSISAIASQTNLLALNAAIEAARAGEQGRGFAVVADEVRKLAQTTTQATEEISDAISSIQRSISETVTDIRKEAAALAACGSQAVAAEKAIDSLARMVKGTGENVEKIVTETEVQKQGSDRILEAVVSLSKIMEARGQDVSSAIPAVEHLRGIVEELSSLTSSFRITTKS</sequence>
<dbReference type="GO" id="GO:0007165">
    <property type="term" value="P:signal transduction"/>
    <property type="evidence" value="ECO:0007669"/>
    <property type="project" value="UniProtKB-KW"/>
</dbReference>
<feature type="domain" description="Methyl-accepting transducer" evidence="5">
    <location>
        <begin position="260"/>
        <end position="496"/>
    </location>
</feature>
<gene>
    <name evidence="7" type="ORF">UBAL3_94530095</name>
</gene>
<evidence type="ECO:0000259" key="6">
    <source>
        <dbReference type="PROSITE" id="PS50885"/>
    </source>
</evidence>
<protein>
    <submittedName>
        <fullName evidence="7">Methyl-accepting chemotaxis sensory transducer</fullName>
    </submittedName>
</protein>
<comment type="similarity">
    <text evidence="2">Belongs to the methyl-accepting chemotaxis (MCP) protein family.</text>
</comment>
<dbReference type="PROSITE" id="PS50111">
    <property type="entry name" value="CHEMOTAXIS_TRANSDUC_2"/>
    <property type="match status" value="1"/>
</dbReference>
<dbReference type="Gene3D" id="1.10.287.950">
    <property type="entry name" value="Methyl-accepting chemotaxis protein"/>
    <property type="match status" value="1"/>
</dbReference>
<dbReference type="EMBL" id="GG693880">
    <property type="protein sequence ID" value="EES52129.1"/>
    <property type="molecule type" value="Genomic_DNA"/>
</dbReference>
<evidence type="ECO:0000313" key="7">
    <source>
        <dbReference type="EMBL" id="EES52129.1"/>
    </source>
</evidence>
<feature type="transmembrane region" description="Helical" evidence="4">
    <location>
        <begin position="9"/>
        <end position="26"/>
    </location>
</feature>
<evidence type="ECO:0000259" key="5">
    <source>
        <dbReference type="PROSITE" id="PS50111"/>
    </source>
</evidence>
<dbReference type="PANTHER" id="PTHR32089:SF112">
    <property type="entry name" value="LYSOZYME-LIKE PROTEIN-RELATED"/>
    <property type="match status" value="1"/>
</dbReference>
<dbReference type="SUPFAM" id="SSF58104">
    <property type="entry name" value="Methyl-accepting chemotaxis protein (MCP) signaling domain"/>
    <property type="match status" value="1"/>
</dbReference>
<proteinExistence type="inferred from homology"/>
<evidence type="ECO:0000256" key="4">
    <source>
        <dbReference type="SAM" id="Phobius"/>
    </source>
</evidence>
<keyword evidence="8" id="KW-1185">Reference proteome</keyword>
<dbReference type="PANTHER" id="PTHR32089">
    <property type="entry name" value="METHYL-ACCEPTING CHEMOTAXIS PROTEIN MCPB"/>
    <property type="match status" value="1"/>
</dbReference>
<name>C6HZB8_9BACT</name>